<proteinExistence type="predicted"/>
<feature type="domain" description="N-acetyltransferase" evidence="1">
    <location>
        <begin position="5"/>
        <end position="168"/>
    </location>
</feature>
<dbReference type="Proteomes" id="UP001595859">
    <property type="component" value="Unassembled WGS sequence"/>
</dbReference>
<dbReference type="PROSITE" id="PS51186">
    <property type="entry name" value="GNAT"/>
    <property type="match status" value="1"/>
</dbReference>
<dbReference type="InterPro" id="IPR016181">
    <property type="entry name" value="Acyl_CoA_acyltransferase"/>
</dbReference>
<organism evidence="2 3">
    <name type="scientific">Actinophytocola glycyrrhizae</name>
    <dbReference type="NCBI Taxonomy" id="2044873"/>
    <lineage>
        <taxon>Bacteria</taxon>
        <taxon>Bacillati</taxon>
        <taxon>Actinomycetota</taxon>
        <taxon>Actinomycetes</taxon>
        <taxon>Pseudonocardiales</taxon>
        <taxon>Pseudonocardiaceae</taxon>
    </lineage>
</organism>
<keyword evidence="2" id="KW-0808">Transferase</keyword>
<keyword evidence="2" id="KW-0012">Acyltransferase</keyword>
<dbReference type="Gene3D" id="3.40.630.30">
    <property type="match status" value="1"/>
</dbReference>
<reference evidence="3" key="1">
    <citation type="journal article" date="2019" name="Int. J. Syst. Evol. Microbiol.">
        <title>The Global Catalogue of Microorganisms (GCM) 10K type strain sequencing project: providing services to taxonomists for standard genome sequencing and annotation.</title>
        <authorList>
            <consortium name="The Broad Institute Genomics Platform"/>
            <consortium name="The Broad Institute Genome Sequencing Center for Infectious Disease"/>
            <person name="Wu L."/>
            <person name="Ma J."/>
        </authorList>
    </citation>
    <scope>NUCLEOTIDE SEQUENCE [LARGE SCALE GENOMIC DNA]</scope>
    <source>
        <strain evidence="3">ZS-22-S1</strain>
    </source>
</reference>
<gene>
    <name evidence="2" type="ORF">ACFPCV_22200</name>
</gene>
<protein>
    <submittedName>
        <fullName evidence="2">GNAT family N-acetyltransferase</fullName>
        <ecNumber evidence="2">2.3.-.-</ecNumber>
    </submittedName>
</protein>
<dbReference type="Pfam" id="PF13302">
    <property type="entry name" value="Acetyltransf_3"/>
    <property type="match status" value="1"/>
</dbReference>
<comment type="caution">
    <text evidence="2">The sequence shown here is derived from an EMBL/GenBank/DDBJ whole genome shotgun (WGS) entry which is preliminary data.</text>
</comment>
<dbReference type="GO" id="GO:0016746">
    <property type="term" value="F:acyltransferase activity"/>
    <property type="evidence" value="ECO:0007669"/>
    <property type="project" value="UniProtKB-KW"/>
</dbReference>
<sequence>MTEGTRLRPVTEPDLDRLDEMFADPALIGEFNWGGFSDPGLWRRRFAENGLLTDDKSVLMVEAEGATAGFVSWERVRTGHTAYVHQIGISLLPAARGRGLGAAAQLLLARYLFAHSPGNRIQAATEAGNIAEQRSLEKAGFVREAVLKEHTFRDGAWRDEVLYRMLRSELPA</sequence>
<dbReference type="RefSeq" id="WP_378058207.1">
    <property type="nucleotide sequence ID" value="NZ_JBHSIS010000010.1"/>
</dbReference>
<dbReference type="SUPFAM" id="SSF55729">
    <property type="entry name" value="Acyl-CoA N-acyltransferases (Nat)"/>
    <property type="match status" value="1"/>
</dbReference>
<evidence type="ECO:0000313" key="3">
    <source>
        <dbReference type="Proteomes" id="UP001595859"/>
    </source>
</evidence>
<evidence type="ECO:0000259" key="1">
    <source>
        <dbReference type="PROSITE" id="PS51186"/>
    </source>
</evidence>
<dbReference type="InterPro" id="IPR000182">
    <property type="entry name" value="GNAT_dom"/>
</dbReference>
<dbReference type="InterPro" id="IPR051531">
    <property type="entry name" value="N-acetyltransferase"/>
</dbReference>
<keyword evidence="3" id="KW-1185">Reference proteome</keyword>
<dbReference type="EC" id="2.3.-.-" evidence="2"/>
<accession>A0ABV9S8Z6</accession>
<dbReference type="EMBL" id="JBHSIS010000010">
    <property type="protein sequence ID" value="MFC4856224.1"/>
    <property type="molecule type" value="Genomic_DNA"/>
</dbReference>
<name>A0ABV9S8Z6_9PSEU</name>
<evidence type="ECO:0000313" key="2">
    <source>
        <dbReference type="EMBL" id="MFC4856224.1"/>
    </source>
</evidence>
<dbReference type="PANTHER" id="PTHR43792">
    <property type="entry name" value="GNAT FAMILY, PUTATIVE (AFU_ORTHOLOGUE AFUA_3G00765)-RELATED-RELATED"/>
    <property type="match status" value="1"/>
</dbReference>